<dbReference type="EMBL" id="GL888101">
    <property type="protein sequence ID" value="EGI67575.1"/>
    <property type="molecule type" value="Genomic_DNA"/>
</dbReference>
<gene>
    <name evidence="1" type="ORF">G5I_03835</name>
</gene>
<dbReference type="AlphaFoldDB" id="F4WE04"/>
<reference evidence="1" key="1">
    <citation type="submission" date="2011-02" db="EMBL/GenBank/DDBJ databases">
        <title>The genome of the leaf-cutting ant Acromyrmex echinatior suggests key adaptations to social evolution and fungus farming.</title>
        <authorList>
            <person name="Nygaard S."/>
            <person name="Zhang G."/>
        </authorList>
    </citation>
    <scope>NUCLEOTIDE SEQUENCE</scope>
</reference>
<dbReference type="Proteomes" id="UP000007755">
    <property type="component" value="Unassembled WGS sequence"/>
</dbReference>
<evidence type="ECO:0000313" key="1">
    <source>
        <dbReference type="EMBL" id="EGI67575.1"/>
    </source>
</evidence>
<organism evidence="2">
    <name type="scientific">Acromyrmex echinatior</name>
    <name type="common">Panamanian leafcutter ant</name>
    <name type="synonym">Acromyrmex octospinosus echinatior</name>
    <dbReference type="NCBI Taxonomy" id="103372"/>
    <lineage>
        <taxon>Eukaryota</taxon>
        <taxon>Metazoa</taxon>
        <taxon>Ecdysozoa</taxon>
        <taxon>Arthropoda</taxon>
        <taxon>Hexapoda</taxon>
        <taxon>Insecta</taxon>
        <taxon>Pterygota</taxon>
        <taxon>Neoptera</taxon>
        <taxon>Endopterygota</taxon>
        <taxon>Hymenoptera</taxon>
        <taxon>Apocrita</taxon>
        <taxon>Aculeata</taxon>
        <taxon>Formicoidea</taxon>
        <taxon>Formicidae</taxon>
        <taxon>Myrmicinae</taxon>
        <taxon>Acromyrmex</taxon>
    </lineage>
</organism>
<dbReference type="InParanoid" id="F4WE04"/>
<sequence length="134" mass="14944">MTRLPSYPRLPLRAPSDRETYKMVEDFSTQISPLYLPMKYLTIISRHPVYYSSRHDATLWKAGSAVSNDGGSDLEVRLEALERNKLSSEIIHGVVELPNEDPRAVVAAVASSSMSLLRPVACFLFRPRVAALAI</sequence>
<protein>
    <submittedName>
        <fullName evidence="1">Uncharacterized protein</fullName>
    </submittedName>
</protein>
<accession>F4WE04</accession>
<proteinExistence type="predicted"/>
<evidence type="ECO:0000313" key="2">
    <source>
        <dbReference type="Proteomes" id="UP000007755"/>
    </source>
</evidence>
<name>F4WE04_ACREC</name>
<keyword evidence="2" id="KW-1185">Reference proteome</keyword>